<name>A0A8K0KSP8_LADFU</name>
<reference evidence="8" key="1">
    <citation type="submission" date="2013-04" db="EMBL/GenBank/DDBJ databases">
        <authorList>
            <person name="Qu J."/>
            <person name="Murali S.C."/>
            <person name="Bandaranaike D."/>
            <person name="Bellair M."/>
            <person name="Blankenburg K."/>
            <person name="Chao H."/>
            <person name="Dinh H."/>
            <person name="Doddapaneni H."/>
            <person name="Downs B."/>
            <person name="Dugan-Rocha S."/>
            <person name="Elkadiri S."/>
            <person name="Gnanaolivu R.D."/>
            <person name="Hernandez B."/>
            <person name="Javaid M."/>
            <person name="Jayaseelan J.C."/>
            <person name="Lee S."/>
            <person name="Li M."/>
            <person name="Ming W."/>
            <person name="Munidasa M."/>
            <person name="Muniz J."/>
            <person name="Nguyen L."/>
            <person name="Ongeri F."/>
            <person name="Osuji N."/>
            <person name="Pu L.-L."/>
            <person name="Puazo M."/>
            <person name="Qu C."/>
            <person name="Quiroz J."/>
            <person name="Raj R."/>
            <person name="Weissenberger G."/>
            <person name="Xin Y."/>
            <person name="Zou X."/>
            <person name="Han Y."/>
            <person name="Richards S."/>
            <person name="Worley K."/>
            <person name="Muzny D."/>
            <person name="Gibbs R."/>
        </authorList>
    </citation>
    <scope>NUCLEOTIDE SEQUENCE</scope>
    <source>
        <strain evidence="8">Sampled in the wild</strain>
    </source>
</reference>
<reference evidence="8" key="2">
    <citation type="submission" date="2017-10" db="EMBL/GenBank/DDBJ databases">
        <title>Ladona fulva Genome sequencing and assembly.</title>
        <authorList>
            <person name="Murali S."/>
            <person name="Richards S."/>
            <person name="Bandaranaike D."/>
            <person name="Bellair M."/>
            <person name="Blankenburg K."/>
            <person name="Chao H."/>
            <person name="Dinh H."/>
            <person name="Doddapaneni H."/>
            <person name="Dugan-Rocha S."/>
            <person name="Elkadiri S."/>
            <person name="Gnanaolivu R."/>
            <person name="Hernandez B."/>
            <person name="Skinner E."/>
            <person name="Javaid M."/>
            <person name="Lee S."/>
            <person name="Li M."/>
            <person name="Ming W."/>
            <person name="Munidasa M."/>
            <person name="Muniz J."/>
            <person name="Nguyen L."/>
            <person name="Hughes D."/>
            <person name="Osuji N."/>
            <person name="Pu L.-L."/>
            <person name="Puazo M."/>
            <person name="Qu C."/>
            <person name="Quiroz J."/>
            <person name="Raj R."/>
            <person name="Weissenberger G."/>
            <person name="Xin Y."/>
            <person name="Zou X."/>
            <person name="Han Y."/>
            <person name="Worley K."/>
            <person name="Muzny D."/>
            <person name="Gibbs R."/>
        </authorList>
    </citation>
    <scope>NUCLEOTIDE SEQUENCE</scope>
    <source>
        <strain evidence="8">Sampled in the wild</strain>
    </source>
</reference>
<evidence type="ECO:0000256" key="1">
    <source>
        <dbReference type="ARBA" id="ARBA00004141"/>
    </source>
</evidence>
<dbReference type="OrthoDB" id="377733at2759"/>
<sequence>MLELRIQYLFSDKTGTLTENKMIFQRCTVGGMDYNHPSPENLEEKLRPGSPTPVIANLRLKEELAWEAWQAGAGAFPSDTRGGRLAPPPTRVREFLTLMAVCNTVVVSHHPHVDQMNSSGIIESGANEENVMKSKMEKLRLAWWHKGATARVRKRNQVTKSVGIKIALA</sequence>
<dbReference type="PROSITE" id="PS00154">
    <property type="entry name" value="ATPASE_E1_E2"/>
    <property type="match status" value="1"/>
</dbReference>
<gene>
    <name evidence="8" type="ORF">J437_LFUL018829</name>
</gene>
<dbReference type="FunFam" id="3.40.50.1000:FF:000001">
    <property type="entry name" value="Phospholipid-transporting ATPase IC"/>
    <property type="match status" value="1"/>
</dbReference>
<accession>A0A8K0KSP8</accession>
<evidence type="ECO:0000256" key="3">
    <source>
        <dbReference type="ARBA" id="ARBA00022741"/>
    </source>
</evidence>
<evidence type="ECO:0000256" key="6">
    <source>
        <dbReference type="ARBA" id="ARBA00022989"/>
    </source>
</evidence>
<dbReference type="Proteomes" id="UP000792457">
    <property type="component" value="Unassembled WGS sequence"/>
</dbReference>
<evidence type="ECO:0000256" key="4">
    <source>
        <dbReference type="ARBA" id="ARBA00022840"/>
    </source>
</evidence>
<dbReference type="AlphaFoldDB" id="A0A8K0KSP8"/>
<evidence type="ECO:0000256" key="5">
    <source>
        <dbReference type="ARBA" id="ARBA00022967"/>
    </source>
</evidence>
<dbReference type="EMBL" id="KZ309518">
    <property type="protein sequence ID" value="KAG8239126.1"/>
    <property type="molecule type" value="Genomic_DNA"/>
</dbReference>
<protein>
    <submittedName>
        <fullName evidence="8">Uncharacterized protein</fullName>
    </submittedName>
</protein>
<proteinExistence type="predicted"/>
<dbReference type="GO" id="GO:0005524">
    <property type="term" value="F:ATP binding"/>
    <property type="evidence" value="ECO:0007669"/>
    <property type="project" value="UniProtKB-KW"/>
</dbReference>
<dbReference type="GO" id="GO:0045332">
    <property type="term" value="P:phospholipid translocation"/>
    <property type="evidence" value="ECO:0007669"/>
    <property type="project" value="TreeGrafter"/>
</dbReference>
<dbReference type="PANTHER" id="PTHR24092">
    <property type="entry name" value="PROBABLE PHOSPHOLIPID-TRANSPORTING ATPASE"/>
    <property type="match status" value="1"/>
</dbReference>
<evidence type="ECO:0000313" key="9">
    <source>
        <dbReference type="Proteomes" id="UP000792457"/>
    </source>
</evidence>
<keyword evidence="4" id="KW-0067">ATP-binding</keyword>
<evidence type="ECO:0000313" key="8">
    <source>
        <dbReference type="EMBL" id="KAG8239126.1"/>
    </source>
</evidence>
<evidence type="ECO:0000256" key="2">
    <source>
        <dbReference type="ARBA" id="ARBA00022692"/>
    </source>
</evidence>
<keyword evidence="9" id="KW-1185">Reference proteome</keyword>
<organism evidence="8 9">
    <name type="scientific">Ladona fulva</name>
    <name type="common">Scarce chaser dragonfly</name>
    <name type="synonym">Libellula fulva</name>
    <dbReference type="NCBI Taxonomy" id="123851"/>
    <lineage>
        <taxon>Eukaryota</taxon>
        <taxon>Metazoa</taxon>
        <taxon>Ecdysozoa</taxon>
        <taxon>Arthropoda</taxon>
        <taxon>Hexapoda</taxon>
        <taxon>Insecta</taxon>
        <taxon>Pterygota</taxon>
        <taxon>Palaeoptera</taxon>
        <taxon>Odonata</taxon>
        <taxon>Epiprocta</taxon>
        <taxon>Anisoptera</taxon>
        <taxon>Libelluloidea</taxon>
        <taxon>Libellulidae</taxon>
        <taxon>Ladona</taxon>
    </lineage>
</organism>
<keyword evidence="3" id="KW-0547">Nucleotide-binding</keyword>
<dbReference type="GO" id="GO:0005886">
    <property type="term" value="C:plasma membrane"/>
    <property type="evidence" value="ECO:0007669"/>
    <property type="project" value="TreeGrafter"/>
</dbReference>
<keyword evidence="5" id="KW-1278">Translocase</keyword>
<keyword evidence="6" id="KW-1133">Transmembrane helix</keyword>
<comment type="subcellular location">
    <subcellularLocation>
        <location evidence="1">Membrane</location>
        <topology evidence="1">Multi-pass membrane protein</topology>
    </subcellularLocation>
</comment>
<dbReference type="PANTHER" id="PTHR24092:SF218">
    <property type="entry name" value="PHOSPHOLIPID-TRANSPORTING ATPASE"/>
    <property type="match status" value="1"/>
</dbReference>
<keyword evidence="7" id="KW-0472">Membrane</keyword>
<evidence type="ECO:0000256" key="7">
    <source>
        <dbReference type="ARBA" id="ARBA00023136"/>
    </source>
</evidence>
<comment type="caution">
    <text evidence="8">The sequence shown here is derived from an EMBL/GenBank/DDBJ whole genome shotgun (WGS) entry which is preliminary data.</text>
</comment>
<dbReference type="InterPro" id="IPR018303">
    <property type="entry name" value="ATPase_P-typ_P_site"/>
</dbReference>
<dbReference type="GO" id="GO:0140326">
    <property type="term" value="F:ATPase-coupled intramembrane lipid transporter activity"/>
    <property type="evidence" value="ECO:0007669"/>
    <property type="project" value="TreeGrafter"/>
</dbReference>
<keyword evidence="2" id="KW-0812">Transmembrane</keyword>